<dbReference type="InterPro" id="IPR002146">
    <property type="entry name" value="ATP_synth_b/b'su_bac/chlpt"/>
</dbReference>
<keyword evidence="13" id="KW-1003">Cell membrane</keyword>
<feature type="compositionally biased region" description="Low complexity" evidence="15">
    <location>
        <begin position="8"/>
        <end position="23"/>
    </location>
</feature>
<feature type="coiled-coil region" evidence="14">
    <location>
        <begin position="193"/>
        <end position="220"/>
    </location>
</feature>
<dbReference type="GO" id="GO:0005886">
    <property type="term" value="C:plasma membrane"/>
    <property type="evidence" value="ECO:0007669"/>
    <property type="project" value="UniProtKB-SubCell"/>
</dbReference>
<keyword evidence="8 13" id="KW-0472">Membrane</keyword>
<dbReference type="InterPro" id="IPR050059">
    <property type="entry name" value="ATP_synthase_B_chain"/>
</dbReference>
<proteinExistence type="inferred from homology"/>
<evidence type="ECO:0000256" key="12">
    <source>
        <dbReference type="ARBA" id="ARBA00037847"/>
    </source>
</evidence>
<evidence type="ECO:0000256" key="5">
    <source>
        <dbReference type="ARBA" id="ARBA00022781"/>
    </source>
</evidence>
<dbReference type="GO" id="GO:0046961">
    <property type="term" value="F:proton-transporting ATPase activity, rotational mechanism"/>
    <property type="evidence" value="ECO:0007669"/>
    <property type="project" value="TreeGrafter"/>
</dbReference>
<feature type="region of interest" description="Disordered" evidence="15">
    <location>
        <begin position="1"/>
        <end position="28"/>
    </location>
</feature>
<evidence type="ECO:0000256" key="11">
    <source>
        <dbReference type="ARBA" id="ARBA00025614"/>
    </source>
</evidence>
<keyword evidence="14" id="KW-0175">Coiled coil</keyword>
<evidence type="ECO:0000313" key="17">
    <source>
        <dbReference type="Proteomes" id="UP000218023"/>
    </source>
</evidence>
<feature type="region of interest" description="Disordered" evidence="15">
    <location>
        <begin position="40"/>
        <end position="73"/>
    </location>
</feature>
<dbReference type="GO" id="GO:0012505">
    <property type="term" value="C:endomembrane system"/>
    <property type="evidence" value="ECO:0007669"/>
    <property type="project" value="UniProtKB-SubCell"/>
</dbReference>
<keyword evidence="7 13" id="KW-0406">Ion transport</keyword>
<reference evidence="16 17" key="1">
    <citation type="submission" date="2017-09" db="EMBL/GenBank/DDBJ databases">
        <title>Paracoccus alkalisoli sp. nov., isolated from saline alkaline soil.</title>
        <authorList>
            <person name="Dong X."/>
            <person name="Zhang G."/>
        </authorList>
    </citation>
    <scope>NUCLEOTIDE SEQUENCE [LARGE SCALE GENOMIC DNA]</scope>
    <source>
        <strain evidence="16 17">WN007</strain>
    </source>
</reference>
<evidence type="ECO:0000256" key="13">
    <source>
        <dbReference type="HAMAP-Rule" id="MF_01398"/>
    </source>
</evidence>
<feature type="compositionally biased region" description="Low complexity" evidence="15">
    <location>
        <begin position="61"/>
        <end position="73"/>
    </location>
</feature>
<keyword evidence="9 13" id="KW-0066">ATP synthesis</keyword>
<organism evidence="16 17">
    <name type="scientific">Paracoccus salipaludis</name>
    <dbReference type="NCBI Taxonomy" id="2032623"/>
    <lineage>
        <taxon>Bacteria</taxon>
        <taxon>Pseudomonadati</taxon>
        <taxon>Pseudomonadota</taxon>
        <taxon>Alphaproteobacteria</taxon>
        <taxon>Rhodobacterales</taxon>
        <taxon>Paracoccaceae</taxon>
        <taxon>Paracoccus</taxon>
    </lineage>
</organism>
<evidence type="ECO:0000256" key="9">
    <source>
        <dbReference type="ARBA" id="ARBA00023310"/>
    </source>
</evidence>
<protein>
    <recommendedName>
        <fullName evidence="13">ATP synthase subunit b</fullName>
    </recommendedName>
    <alternativeName>
        <fullName evidence="13">ATP synthase F(0) sector subunit b</fullName>
    </alternativeName>
    <alternativeName>
        <fullName evidence="13">ATPase subunit I</fullName>
    </alternativeName>
    <alternativeName>
        <fullName evidence="13">F-type ATPase subunit b</fullName>
        <shortName evidence="13">F-ATPase subunit b</shortName>
    </alternativeName>
</protein>
<dbReference type="GO" id="GO:0046933">
    <property type="term" value="F:proton-transporting ATP synthase activity, rotational mechanism"/>
    <property type="evidence" value="ECO:0007669"/>
    <property type="project" value="UniProtKB-UniRule"/>
</dbReference>
<gene>
    <name evidence="13" type="primary">atpF</name>
    <name evidence="16" type="ORF">CK240_04035</name>
</gene>
<dbReference type="GO" id="GO:0045259">
    <property type="term" value="C:proton-transporting ATP synthase complex"/>
    <property type="evidence" value="ECO:0007669"/>
    <property type="project" value="UniProtKB-KW"/>
</dbReference>
<dbReference type="PANTHER" id="PTHR33445">
    <property type="entry name" value="ATP SYNTHASE SUBUNIT B', CHLOROPLASTIC"/>
    <property type="match status" value="1"/>
</dbReference>
<dbReference type="Proteomes" id="UP000218023">
    <property type="component" value="Unassembled WGS sequence"/>
</dbReference>
<feature type="compositionally biased region" description="Low complexity" evidence="15">
    <location>
        <begin position="40"/>
        <end position="52"/>
    </location>
</feature>
<evidence type="ECO:0000256" key="1">
    <source>
        <dbReference type="ARBA" id="ARBA00005513"/>
    </source>
</evidence>
<name>A0A2A2GM04_9RHOB</name>
<evidence type="ECO:0000256" key="15">
    <source>
        <dbReference type="SAM" id="MobiDB-lite"/>
    </source>
</evidence>
<comment type="subunit">
    <text evidence="13">F-type ATPases have 2 components, F(1) - the catalytic core - and F(0) - the membrane proton channel. F(1) has five subunits: alpha(3), beta(3), gamma(1), delta(1), epsilon(1). F(0) has three main subunits: a(1), b(2) and c(10-14). The alpha and beta chains form an alternating ring which encloses part of the gamma chain. F(1) is attached to F(0) by a central stalk formed by the gamma and epsilon chains, while a peripheral stalk is formed by the delta and b chains.</text>
</comment>
<dbReference type="NCBIfam" id="NF009988">
    <property type="entry name" value="PRK13454.1"/>
    <property type="match status" value="1"/>
</dbReference>
<evidence type="ECO:0000256" key="4">
    <source>
        <dbReference type="ARBA" id="ARBA00022692"/>
    </source>
</evidence>
<keyword evidence="3 13" id="KW-0138">CF(0)</keyword>
<dbReference type="EMBL" id="NSJZ01000002">
    <property type="protein sequence ID" value="PAU98358.1"/>
    <property type="molecule type" value="Genomic_DNA"/>
</dbReference>
<evidence type="ECO:0000256" key="7">
    <source>
        <dbReference type="ARBA" id="ARBA00023065"/>
    </source>
</evidence>
<evidence type="ECO:0000256" key="10">
    <source>
        <dbReference type="ARBA" id="ARBA00025198"/>
    </source>
</evidence>
<evidence type="ECO:0000256" key="2">
    <source>
        <dbReference type="ARBA" id="ARBA00022448"/>
    </source>
</evidence>
<evidence type="ECO:0000256" key="8">
    <source>
        <dbReference type="ARBA" id="ARBA00023136"/>
    </source>
</evidence>
<comment type="function">
    <text evidence="11">Component of the F(0) channel, it forms part of the peripheral stalk, linking F(1) to F(0). The b'-subunit is a diverged and duplicated form of b found in plants and photosynthetic bacteria.</text>
</comment>
<keyword evidence="4 13" id="KW-0812">Transmembrane</keyword>
<evidence type="ECO:0000256" key="3">
    <source>
        <dbReference type="ARBA" id="ARBA00022547"/>
    </source>
</evidence>
<keyword evidence="6 13" id="KW-1133">Transmembrane helix</keyword>
<accession>A0A2A2GM04</accession>
<evidence type="ECO:0000256" key="14">
    <source>
        <dbReference type="SAM" id="Coils"/>
    </source>
</evidence>
<keyword evidence="17" id="KW-1185">Reference proteome</keyword>
<evidence type="ECO:0000313" key="16">
    <source>
        <dbReference type="EMBL" id="PAU98358.1"/>
    </source>
</evidence>
<dbReference type="HAMAP" id="MF_01398">
    <property type="entry name" value="ATP_synth_b_bprime"/>
    <property type="match status" value="1"/>
</dbReference>
<comment type="subcellular location">
    <subcellularLocation>
        <location evidence="13">Cell membrane</location>
        <topology evidence="13">Single-pass membrane protein</topology>
    </subcellularLocation>
    <subcellularLocation>
        <location evidence="12">Endomembrane system</location>
        <topology evidence="12">Single-pass membrane protein</topology>
    </subcellularLocation>
</comment>
<dbReference type="PANTHER" id="PTHR33445:SF1">
    <property type="entry name" value="ATP SYNTHASE SUBUNIT B"/>
    <property type="match status" value="1"/>
</dbReference>
<comment type="similarity">
    <text evidence="1 13">Belongs to the ATPase B chain family.</text>
</comment>
<evidence type="ECO:0000256" key="6">
    <source>
        <dbReference type="ARBA" id="ARBA00022989"/>
    </source>
</evidence>
<keyword evidence="5 13" id="KW-0375">Hydrogen ion transport</keyword>
<feature type="transmembrane region" description="Helical" evidence="13">
    <location>
        <begin position="153"/>
        <end position="172"/>
    </location>
</feature>
<comment type="caution">
    <text evidence="16">The sequence shown here is derived from an EMBL/GenBank/DDBJ whole genome shotgun (WGS) entry which is preliminary data.</text>
</comment>
<keyword evidence="2 13" id="KW-0813">Transport</keyword>
<sequence>MFSLLQQTAPTAVETTTPTTAPADQGSTVTTITVPLNGEAASSGAAPAAPAGHDAHVEQGTPAAAESTAAQTHATDSIIVPNASGAEHAPATAEDGEGHLPTSAVIEHADGTTEHVGAAVPGTDDTHAVVEDHGAAESAGMPQLDFATFGNQIFWLLVALALIYFILSRVALPRIGRILGDRQGLMTADLAAAEDFKRKAREAEAAYEKALADARAEANKIVAANKAEIDAELKGAIARADAEIAARTQESERRIAEIRQSAASDARTVARDVAADLVRAFGGNPDGAIDQAVDARIKGVVL</sequence>
<comment type="function">
    <text evidence="10 13">F(1)F(0) ATP synthase produces ATP from ADP in the presence of a proton or sodium gradient. F-type ATPases consist of two structural domains, F(1) containing the extramembraneous catalytic core and F(0) containing the membrane proton channel, linked together by a central stalk and a peripheral stalk. During catalysis, ATP synthesis in the catalytic domain of F(1) is coupled via a rotary mechanism of the central stalk subunits to proton translocation.</text>
</comment>
<dbReference type="CDD" id="cd06503">
    <property type="entry name" value="ATP-synt_Fo_b"/>
    <property type="match status" value="1"/>
</dbReference>
<dbReference type="AlphaFoldDB" id="A0A2A2GM04"/>
<dbReference type="Pfam" id="PF00430">
    <property type="entry name" value="ATP-synt_B"/>
    <property type="match status" value="1"/>
</dbReference>